<sequence length="59" mass="6497">MLEIPPVGPEQVLRSALTLKGLMHHDIGAIMAAATTAPPEELDDHHQDHRWCQPHDTAP</sequence>
<dbReference type="EMBL" id="JAVDSG010000001">
    <property type="protein sequence ID" value="MDR6591779.1"/>
    <property type="molecule type" value="Genomic_DNA"/>
</dbReference>
<dbReference type="RefSeq" id="WP_310302416.1">
    <property type="nucleotide sequence ID" value="NZ_BAAAXB010000001.1"/>
</dbReference>
<evidence type="ECO:0000256" key="1">
    <source>
        <dbReference type="SAM" id="MobiDB-lite"/>
    </source>
</evidence>
<accession>A0ABU1PPH7</accession>
<protein>
    <submittedName>
        <fullName evidence="2">GH15 family glucan-1,4-alpha-glucosidase</fullName>
    </submittedName>
</protein>
<dbReference type="Proteomes" id="UP001268819">
    <property type="component" value="Unassembled WGS sequence"/>
</dbReference>
<evidence type="ECO:0000313" key="3">
    <source>
        <dbReference type="Proteomes" id="UP001268819"/>
    </source>
</evidence>
<gene>
    <name evidence="2" type="ORF">J2S66_000163</name>
</gene>
<evidence type="ECO:0000313" key="2">
    <source>
        <dbReference type="EMBL" id="MDR6591779.1"/>
    </source>
</evidence>
<name>A0ABU1PPH7_9PSEU</name>
<comment type="caution">
    <text evidence="2">The sequence shown here is derived from an EMBL/GenBank/DDBJ whole genome shotgun (WGS) entry which is preliminary data.</text>
</comment>
<proteinExistence type="predicted"/>
<reference evidence="2 3" key="1">
    <citation type="submission" date="2023-07" db="EMBL/GenBank/DDBJ databases">
        <title>Sequencing the genomes of 1000 actinobacteria strains.</title>
        <authorList>
            <person name="Klenk H.-P."/>
        </authorList>
    </citation>
    <scope>NUCLEOTIDE SEQUENCE [LARGE SCALE GENOMIC DNA]</scope>
    <source>
        <strain evidence="2 3">DSM 43749</strain>
    </source>
</reference>
<feature type="compositionally biased region" description="Basic and acidic residues" evidence="1">
    <location>
        <begin position="43"/>
        <end position="59"/>
    </location>
</feature>
<feature type="region of interest" description="Disordered" evidence="1">
    <location>
        <begin position="37"/>
        <end position="59"/>
    </location>
</feature>
<organism evidence="2 3">
    <name type="scientific">Saccharothrix longispora</name>
    <dbReference type="NCBI Taxonomy" id="33920"/>
    <lineage>
        <taxon>Bacteria</taxon>
        <taxon>Bacillati</taxon>
        <taxon>Actinomycetota</taxon>
        <taxon>Actinomycetes</taxon>
        <taxon>Pseudonocardiales</taxon>
        <taxon>Pseudonocardiaceae</taxon>
        <taxon>Saccharothrix</taxon>
    </lineage>
</organism>
<keyword evidence="3" id="KW-1185">Reference proteome</keyword>